<dbReference type="InterPro" id="IPR054357">
    <property type="entry name" value="MFE-2_N"/>
</dbReference>
<feature type="domain" description="Peroxisomal multifunctional enzyme type 2-like N-terminal" evidence="4">
    <location>
        <begin position="61"/>
        <end position="136"/>
    </location>
</feature>
<proteinExistence type="inferred from homology"/>
<dbReference type="Gene3D" id="3.10.129.10">
    <property type="entry name" value="Hotdog Thioesterase"/>
    <property type="match status" value="1"/>
</dbReference>
<dbReference type="PANTHER" id="PTHR13078">
    <property type="entry name" value="PEROXISOMAL MULTIFUNCTIONAL ENZYME TYPE 2-RELATED"/>
    <property type="match status" value="1"/>
</dbReference>
<dbReference type="InterPro" id="IPR002539">
    <property type="entry name" value="MaoC-like_dom"/>
</dbReference>
<dbReference type="Proteomes" id="UP001180503">
    <property type="component" value="Unassembled WGS sequence"/>
</dbReference>
<comment type="caution">
    <text evidence="5">The sequence shown here is derived from an EMBL/GenBank/DDBJ whole genome shotgun (WGS) entry which is preliminary data.</text>
</comment>
<dbReference type="Pfam" id="PF01575">
    <property type="entry name" value="MaoC_dehydratas"/>
    <property type="match status" value="1"/>
</dbReference>
<reference evidence="6" key="1">
    <citation type="submission" date="2023-07" db="EMBL/GenBank/DDBJ databases">
        <title>30 novel species of actinomycetes from the DSMZ collection.</title>
        <authorList>
            <person name="Nouioui I."/>
        </authorList>
    </citation>
    <scope>NUCLEOTIDE SEQUENCE [LARGE SCALE GENOMIC DNA]</scope>
    <source>
        <strain evidence="6">DSM 41635</strain>
    </source>
</reference>
<name>A0ABU2QFA8_9ACTN</name>
<dbReference type="SUPFAM" id="SSF54637">
    <property type="entry name" value="Thioesterase/thiol ester dehydrase-isomerase"/>
    <property type="match status" value="2"/>
</dbReference>
<evidence type="ECO:0000313" key="6">
    <source>
        <dbReference type="Proteomes" id="UP001180503"/>
    </source>
</evidence>
<comment type="similarity">
    <text evidence="1">Belongs to the enoyl-CoA hydratase/isomerase family.</text>
</comment>
<dbReference type="RefSeq" id="WP_311710013.1">
    <property type="nucleotide sequence ID" value="NZ_JAVRFB010000008.1"/>
</dbReference>
<dbReference type="PANTHER" id="PTHR13078:SF59">
    <property type="entry name" value="ENOYL-COA HYDRATASE CHSH3"/>
    <property type="match status" value="1"/>
</dbReference>
<evidence type="ECO:0000256" key="2">
    <source>
        <dbReference type="SAM" id="MobiDB-lite"/>
    </source>
</evidence>
<gene>
    <name evidence="5" type="ORF">RM528_12735</name>
</gene>
<feature type="region of interest" description="Disordered" evidence="2">
    <location>
        <begin position="137"/>
        <end position="164"/>
    </location>
</feature>
<feature type="domain" description="MaoC-like" evidence="3">
    <location>
        <begin position="151"/>
        <end position="254"/>
    </location>
</feature>
<evidence type="ECO:0000256" key="1">
    <source>
        <dbReference type="ARBA" id="ARBA00005254"/>
    </source>
</evidence>
<sequence length="276" mass="29937">MPIDPRTVLTAAPLVGDIAWTDEDVRVYHRGIGARPDHPHPVPAFATTPRPPPPGVTRALTLPGIDVDVDLAHVLHGAQSLTLHRRPLPPAGTATTTARITAVHDKTKAAVLVMRTEAADAHGPLWTDEAHVYVRGEGGWGGDRGPSARQEPPTAPPDHTLDRPTREDQALLHRLSGDDNPLHTDQDFAARAGFERPVLHGLCTYGMTLEAVVDTLLDGDVTRVRSYTARFAGIVYPGETLRIRMWRHDPRTVHVTVGAADRDDAPVLTATTVEHD</sequence>
<dbReference type="EMBL" id="JAVRFB010000008">
    <property type="protein sequence ID" value="MDT0402721.1"/>
    <property type="molecule type" value="Genomic_DNA"/>
</dbReference>
<organism evidence="5 6">
    <name type="scientific">Streptomyces edwardsiae</name>
    <dbReference type="NCBI Taxonomy" id="3075527"/>
    <lineage>
        <taxon>Bacteria</taxon>
        <taxon>Bacillati</taxon>
        <taxon>Actinomycetota</taxon>
        <taxon>Actinomycetes</taxon>
        <taxon>Kitasatosporales</taxon>
        <taxon>Streptomycetaceae</taxon>
        <taxon>Streptomyces</taxon>
    </lineage>
</organism>
<accession>A0ABU2QFA8</accession>
<dbReference type="InterPro" id="IPR029069">
    <property type="entry name" value="HotDog_dom_sf"/>
</dbReference>
<evidence type="ECO:0000259" key="3">
    <source>
        <dbReference type="Pfam" id="PF01575"/>
    </source>
</evidence>
<evidence type="ECO:0000313" key="5">
    <source>
        <dbReference type="EMBL" id="MDT0402721.1"/>
    </source>
</evidence>
<evidence type="ECO:0000259" key="4">
    <source>
        <dbReference type="Pfam" id="PF22622"/>
    </source>
</evidence>
<dbReference type="Pfam" id="PF22622">
    <property type="entry name" value="MFE-2_hydrat-2_N"/>
    <property type="match status" value="1"/>
</dbReference>
<protein>
    <submittedName>
        <fullName evidence="5">MaoC/PaaZ C-terminal domain-containing protein</fullName>
    </submittedName>
</protein>